<evidence type="ECO:0000256" key="12">
    <source>
        <dbReference type="SAM" id="MobiDB-lite"/>
    </source>
</evidence>
<dbReference type="InterPro" id="IPR036443">
    <property type="entry name" value="Znf_RanBP2_sf"/>
</dbReference>
<keyword evidence="8" id="KW-0694">RNA-binding</keyword>
<keyword evidence="3" id="KW-0597">Phosphoprotein</keyword>
<name>A0A0M3JRZ7_ANISI</name>
<evidence type="ECO:0000313" key="14">
    <source>
        <dbReference type="EMBL" id="VDK42681.1"/>
    </source>
</evidence>
<feature type="compositionally biased region" description="Acidic residues" evidence="12">
    <location>
        <begin position="218"/>
        <end position="241"/>
    </location>
</feature>
<dbReference type="Pfam" id="PF00641">
    <property type="entry name" value="Zn_ribbon_RanBP"/>
    <property type="match status" value="2"/>
</dbReference>
<evidence type="ECO:0000313" key="16">
    <source>
        <dbReference type="WBParaSite" id="ASIM_0001071401-mRNA-1"/>
    </source>
</evidence>
<dbReference type="AlphaFoldDB" id="A0A0M3JRZ7"/>
<evidence type="ECO:0000256" key="3">
    <source>
        <dbReference type="ARBA" id="ARBA00022553"/>
    </source>
</evidence>
<evidence type="ECO:0000256" key="5">
    <source>
        <dbReference type="ARBA" id="ARBA00022737"/>
    </source>
</evidence>
<keyword evidence="6 11" id="KW-0863">Zinc-finger</keyword>
<dbReference type="InterPro" id="IPR001876">
    <property type="entry name" value="Znf_RanBP2"/>
</dbReference>
<dbReference type="PIRSF" id="PIRSF037956">
    <property type="entry name" value="UCP037956_ZnF_Ran"/>
    <property type="match status" value="1"/>
</dbReference>
<evidence type="ECO:0000313" key="15">
    <source>
        <dbReference type="Proteomes" id="UP000267096"/>
    </source>
</evidence>
<gene>
    <name evidence="14" type="ORF">ASIM_LOCUS10272</name>
</gene>
<dbReference type="PANTHER" id="PTHR12999:SF17">
    <property type="entry name" value="ZINC FINGER RAN-BINDING DOMAIN-CONTAINING PROTEIN 2"/>
    <property type="match status" value="1"/>
</dbReference>
<dbReference type="PANTHER" id="PTHR12999">
    <property type="entry name" value="ZINC FINGER RAN-BINDING DOMAIN-CONTAINING PROTEIN 2 ZRANB2-RELATED"/>
    <property type="match status" value="1"/>
</dbReference>
<dbReference type="GO" id="GO:0008270">
    <property type="term" value="F:zinc ion binding"/>
    <property type="evidence" value="ECO:0007669"/>
    <property type="project" value="UniProtKB-KW"/>
</dbReference>
<keyword evidence="7" id="KW-0862">Zinc</keyword>
<evidence type="ECO:0000256" key="4">
    <source>
        <dbReference type="ARBA" id="ARBA00022723"/>
    </source>
</evidence>
<dbReference type="SUPFAM" id="SSF90209">
    <property type="entry name" value="Ran binding protein zinc finger-like"/>
    <property type="match status" value="2"/>
</dbReference>
<dbReference type="SMART" id="SM00547">
    <property type="entry name" value="ZnF_RBZ"/>
    <property type="match status" value="2"/>
</dbReference>
<comment type="similarity">
    <text evidence="10">Belongs to the ZRANB2 family.</text>
</comment>
<evidence type="ECO:0000256" key="7">
    <source>
        <dbReference type="ARBA" id="ARBA00022833"/>
    </source>
</evidence>
<dbReference type="EMBL" id="UYRR01030992">
    <property type="protein sequence ID" value="VDK42681.1"/>
    <property type="molecule type" value="Genomic_DNA"/>
</dbReference>
<organism evidence="16">
    <name type="scientific">Anisakis simplex</name>
    <name type="common">Herring worm</name>
    <dbReference type="NCBI Taxonomy" id="6269"/>
    <lineage>
        <taxon>Eukaryota</taxon>
        <taxon>Metazoa</taxon>
        <taxon>Ecdysozoa</taxon>
        <taxon>Nematoda</taxon>
        <taxon>Chromadorea</taxon>
        <taxon>Rhabditida</taxon>
        <taxon>Spirurina</taxon>
        <taxon>Ascaridomorpha</taxon>
        <taxon>Ascaridoidea</taxon>
        <taxon>Anisakidae</taxon>
        <taxon>Anisakis</taxon>
        <taxon>Anisakis simplex complex</taxon>
    </lineage>
</organism>
<evidence type="ECO:0000256" key="8">
    <source>
        <dbReference type="ARBA" id="ARBA00022884"/>
    </source>
</evidence>
<feature type="region of interest" description="Disordered" evidence="12">
    <location>
        <begin position="177"/>
        <end position="241"/>
    </location>
</feature>
<feature type="compositionally biased region" description="Basic and acidic residues" evidence="12">
    <location>
        <begin position="177"/>
        <end position="217"/>
    </location>
</feature>
<evidence type="ECO:0000256" key="2">
    <source>
        <dbReference type="ARBA" id="ARBA00017543"/>
    </source>
</evidence>
<dbReference type="PROSITE" id="PS50199">
    <property type="entry name" value="ZF_RANBP2_2"/>
    <property type="match status" value="2"/>
</dbReference>
<dbReference type="Proteomes" id="UP000267096">
    <property type="component" value="Unassembled WGS sequence"/>
</dbReference>
<keyword evidence="5" id="KW-0677">Repeat</keyword>
<dbReference type="Gene3D" id="4.10.1060.10">
    <property type="entry name" value="Zinc finger, RanBP2-type"/>
    <property type="match status" value="2"/>
</dbReference>
<comment type="subcellular location">
    <subcellularLocation>
        <location evidence="1">Nucleus</location>
    </subcellularLocation>
</comment>
<feature type="domain" description="RanBP2-type" evidence="13">
    <location>
        <begin position="34"/>
        <end position="65"/>
    </location>
</feature>
<accession>A0A0M3JRZ7</accession>
<dbReference type="GO" id="GO:0005634">
    <property type="term" value="C:nucleus"/>
    <property type="evidence" value="ECO:0007669"/>
    <property type="project" value="UniProtKB-SubCell"/>
</dbReference>
<feature type="compositionally biased region" description="Basic residues" evidence="12">
    <location>
        <begin position="333"/>
        <end position="347"/>
    </location>
</feature>
<feature type="domain" description="RanBP2-type" evidence="13">
    <location>
        <begin position="87"/>
        <end position="116"/>
    </location>
</feature>
<dbReference type="FunFam" id="4.10.1060.10:FF:000004">
    <property type="entry name" value="Zinc finger Ran-binding domain-containing protein 2"/>
    <property type="match status" value="1"/>
</dbReference>
<evidence type="ECO:0000256" key="1">
    <source>
        <dbReference type="ARBA" id="ARBA00004123"/>
    </source>
</evidence>
<dbReference type="GO" id="GO:0001530">
    <property type="term" value="F:lipopolysaccharide binding"/>
    <property type="evidence" value="ECO:0007669"/>
    <property type="project" value="TreeGrafter"/>
</dbReference>
<keyword evidence="9" id="KW-0539">Nucleus</keyword>
<reference evidence="14 15" key="2">
    <citation type="submission" date="2018-11" db="EMBL/GenBank/DDBJ databases">
        <authorList>
            <consortium name="Pathogen Informatics"/>
        </authorList>
    </citation>
    <scope>NUCLEOTIDE SEQUENCE [LARGE SCALE GENOMIC DNA]</scope>
</reference>
<dbReference type="InterPro" id="IPR017337">
    <property type="entry name" value="ZRANB2"/>
</dbReference>
<feature type="compositionally biased region" description="Basic and acidic residues" evidence="12">
    <location>
        <begin position="296"/>
        <end position="332"/>
    </location>
</feature>
<evidence type="ECO:0000256" key="10">
    <source>
        <dbReference type="ARBA" id="ARBA00025731"/>
    </source>
</evidence>
<keyword evidence="15" id="KW-1185">Reference proteome</keyword>
<evidence type="ECO:0000256" key="11">
    <source>
        <dbReference type="PROSITE-ProRule" id="PRU00322"/>
    </source>
</evidence>
<feature type="region of interest" description="Disordered" evidence="12">
    <location>
        <begin position="282"/>
        <end position="357"/>
    </location>
</feature>
<sequence>MSGCDDASRYLERQRQTASIVVSAQQAPHRRALKEGEWACVDAKCAYINSDRRTVCERCGKGKPRSKNRAGREIGKDAAEKSKGLFAAEDWACTKCGNVNWARRTTCNICNAPKLGDLEVRTGYGGGYMDRQNVEYIERKDDDEFDEFGRKKKRKKLDDVGAVSFLYSKIFGRDREDETIKEDEKRNKDEEESGEIDHDSDADMSKQFCDKEEIEQQEKDEDEEEDEDEGSDDDLDKYDLSVDDFEVEDLKAKIAARKAALAQTTAASPDSRCSSECSCSCSGGDCSCEDSETEEEQKRTLKEKDKDKNVLESRENRDRTRPRDRDERDHKSEHKSRSRERSPRRIHSSSYRDKDRR</sequence>
<evidence type="ECO:0000256" key="9">
    <source>
        <dbReference type="ARBA" id="ARBA00023242"/>
    </source>
</evidence>
<dbReference type="WBParaSite" id="ASIM_0001071401-mRNA-1">
    <property type="protein sequence ID" value="ASIM_0001071401-mRNA-1"/>
    <property type="gene ID" value="ASIM_0001071401"/>
</dbReference>
<keyword evidence="4" id="KW-0479">Metal-binding</keyword>
<reference evidence="16" key="1">
    <citation type="submission" date="2017-02" db="UniProtKB">
        <authorList>
            <consortium name="WormBaseParasite"/>
        </authorList>
    </citation>
    <scope>IDENTIFICATION</scope>
</reference>
<dbReference type="GO" id="GO:0006396">
    <property type="term" value="P:RNA processing"/>
    <property type="evidence" value="ECO:0007669"/>
    <property type="project" value="InterPro"/>
</dbReference>
<dbReference type="GO" id="GO:0003723">
    <property type="term" value="F:RNA binding"/>
    <property type="evidence" value="ECO:0007669"/>
    <property type="project" value="UniProtKB-KW"/>
</dbReference>
<evidence type="ECO:0000256" key="6">
    <source>
        <dbReference type="ARBA" id="ARBA00022771"/>
    </source>
</evidence>
<evidence type="ECO:0000259" key="13">
    <source>
        <dbReference type="PROSITE" id="PS50199"/>
    </source>
</evidence>
<dbReference type="PROSITE" id="PS01358">
    <property type="entry name" value="ZF_RANBP2_1"/>
    <property type="match status" value="2"/>
</dbReference>
<dbReference type="OrthoDB" id="1878647at2759"/>
<protein>
    <recommendedName>
        <fullName evidence="2">Zinc finger Ran-binding domain-containing protein 2</fullName>
    </recommendedName>
</protein>
<proteinExistence type="inferred from homology"/>